<gene>
    <name evidence="1" type="ORF">ANAPHAGO_00479</name>
</gene>
<evidence type="ECO:0000313" key="1">
    <source>
        <dbReference type="EMBL" id="CEG20718.1"/>
    </source>
</evidence>
<accession>A0A098EEK0</accession>
<name>A0A098EEK0_ANAPH</name>
<reference evidence="1 2" key="1">
    <citation type="submission" date="2014-09" db="EMBL/GenBank/DDBJ databases">
        <authorList>
            <person name="Loux Valentin"/>
            <person name="Dugat Thibaut"/>
        </authorList>
    </citation>
    <scope>NUCLEOTIDE SEQUENCE [LARGE SCALE GENOMIC DNA]</scope>
    <source>
        <strain evidence="1 2">BOV-10_179</strain>
    </source>
</reference>
<sequence length="53" mass="5647">MLGFQKLCSSCAGFYLRRVQTREFAVFSVVGSGLPKGLDCVSLLCSVFGIVGV</sequence>
<protein>
    <submittedName>
        <fullName evidence="1">Uncharacterized protein</fullName>
    </submittedName>
</protein>
<organism evidence="1 2">
    <name type="scientific">Anaplasma phagocytophilum</name>
    <name type="common">Ehrlichia phagocytophila</name>
    <dbReference type="NCBI Taxonomy" id="948"/>
    <lineage>
        <taxon>Bacteria</taxon>
        <taxon>Pseudomonadati</taxon>
        <taxon>Pseudomonadota</taxon>
        <taxon>Alphaproteobacteria</taxon>
        <taxon>Rickettsiales</taxon>
        <taxon>Anaplasmataceae</taxon>
        <taxon>Anaplasma</taxon>
        <taxon>phagocytophilum group</taxon>
    </lineage>
</organism>
<dbReference type="EMBL" id="CCXQ01000070">
    <property type="protein sequence ID" value="CEG20718.1"/>
    <property type="molecule type" value="Genomic_DNA"/>
</dbReference>
<proteinExistence type="predicted"/>
<dbReference type="Proteomes" id="UP000055047">
    <property type="component" value="Unassembled WGS sequence"/>
</dbReference>
<dbReference type="AlphaFoldDB" id="A0A098EEK0"/>
<evidence type="ECO:0000313" key="2">
    <source>
        <dbReference type="Proteomes" id="UP000055047"/>
    </source>
</evidence>